<dbReference type="GO" id="GO:0009307">
    <property type="term" value="P:DNA restriction-modification system"/>
    <property type="evidence" value="ECO:0007669"/>
    <property type="project" value="InterPro"/>
</dbReference>
<sequence>MVNLNQSNTPKSEKDYWRTPEKLVIDALGLLNTWQFSVDVCAKNAETSIGLATAYIDENIDALSPSVEWNEDYIVKNGYYHCRHLPMFCNPPFSKKWEFFQRAIEQSKSSGHEILMVMPYTPATRAWHENVINQDCIIYVPDGRYQFLLPNGERAPNSCSFETCLILIVPFKCGNVIVNYQRG</sequence>
<dbReference type="GO" id="GO:0009007">
    <property type="term" value="F:site-specific DNA-methyltransferase (adenine-specific) activity"/>
    <property type="evidence" value="ECO:0007669"/>
    <property type="project" value="InterPro"/>
</dbReference>
<evidence type="ECO:0000313" key="2">
    <source>
        <dbReference type="EMBL" id="OTQ09418.1"/>
    </source>
</evidence>
<gene>
    <name evidence="2" type="ORF">B6C91_09210</name>
    <name evidence="1" type="ORF">B6D08_11380</name>
</gene>
<dbReference type="OrthoDB" id="5815019at2"/>
<dbReference type="Proteomes" id="UP000194800">
    <property type="component" value="Unassembled WGS sequence"/>
</dbReference>
<comment type="caution">
    <text evidence="1">The sequence shown here is derived from an EMBL/GenBank/DDBJ whole genome shotgun (WGS) entry which is preliminary data.</text>
</comment>
<protein>
    <recommendedName>
        <fullName evidence="5">Phage N-6-adenine-methyltransferase</fullName>
    </recommendedName>
</protein>
<dbReference type="InterPro" id="IPR008593">
    <property type="entry name" value="Dam_MeTrfase"/>
</dbReference>
<dbReference type="EMBL" id="NART01000042">
    <property type="protein sequence ID" value="OTQ09418.1"/>
    <property type="molecule type" value="Genomic_DNA"/>
</dbReference>
<name>A0A242NGA9_9GAMM</name>
<accession>A0A242NGA9</accession>
<dbReference type="Pfam" id="PF05869">
    <property type="entry name" value="Dam"/>
    <property type="match status" value="1"/>
</dbReference>
<evidence type="ECO:0000313" key="1">
    <source>
        <dbReference type="EMBL" id="OTP98337.1"/>
    </source>
</evidence>
<dbReference type="GO" id="GO:0003677">
    <property type="term" value="F:DNA binding"/>
    <property type="evidence" value="ECO:0007669"/>
    <property type="project" value="InterPro"/>
</dbReference>
<evidence type="ECO:0000313" key="3">
    <source>
        <dbReference type="Proteomes" id="UP000194800"/>
    </source>
</evidence>
<dbReference type="AlphaFoldDB" id="A0A242NGA9"/>
<dbReference type="RefSeq" id="WP_086301469.1">
    <property type="nucleotide sequence ID" value="NZ_MZNE01000022.1"/>
</dbReference>
<proteinExistence type="predicted"/>
<keyword evidence="3" id="KW-1185">Reference proteome</keyword>
<organism evidence="1 4">
    <name type="scientific">Gilliamella apicola</name>
    <dbReference type="NCBI Taxonomy" id="1196095"/>
    <lineage>
        <taxon>Bacteria</taxon>
        <taxon>Pseudomonadati</taxon>
        <taxon>Pseudomonadota</taxon>
        <taxon>Gammaproteobacteria</taxon>
        <taxon>Orbales</taxon>
        <taxon>Orbaceae</taxon>
        <taxon>Gilliamella</taxon>
    </lineage>
</organism>
<evidence type="ECO:0008006" key="5">
    <source>
        <dbReference type="Google" id="ProtNLM"/>
    </source>
</evidence>
<evidence type="ECO:0000313" key="4">
    <source>
        <dbReference type="Proteomes" id="UP000194977"/>
    </source>
</evidence>
<dbReference type="EMBL" id="NARP01000033">
    <property type="protein sequence ID" value="OTP98337.1"/>
    <property type="molecule type" value="Genomic_DNA"/>
</dbReference>
<reference evidence="3 4" key="1">
    <citation type="submission" date="2017-03" db="EMBL/GenBank/DDBJ databases">
        <title>Comparative genomics of honeybee gut symbionts reveal geographically distinct and subgroup specific antibiotic resistance.</title>
        <authorList>
            <person name="Ludvigsen J."/>
            <person name="Porcellato D."/>
            <person name="Labee-Lund T.M."/>
            <person name="Amdam G.V."/>
            <person name="Rudi K."/>
        </authorList>
    </citation>
    <scope>NUCLEOTIDE SEQUENCE [LARGE SCALE GENOMIC DNA]</scope>
    <source>
        <strain evidence="1 4">A-7-12</strain>
        <strain evidence="2 3">A-9-12</strain>
    </source>
</reference>
<dbReference type="Proteomes" id="UP000194977">
    <property type="component" value="Unassembled WGS sequence"/>
</dbReference>